<evidence type="ECO:0000313" key="2">
    <source>
        <dbReference type="Proteomes" id="UP001140011"/>
    </source>
</evidence>
<accession>A0A9W8H2E0</accession>
<evidence type="ECO:0000313" key="1">
    <source>
        <dbReference type="EMBL" id="KAJ2754460.1"/>
    </source>
</evidence>
<sequence>MVVGHLVGNTRLLSCGVTPKTEEHKLLVMPLLWVCQNFRAVASVNFYRANTVSLLGGSYYCTETEYHRSPRIGKLYHYTHHLAQEVHISLDKPGVFYGDVLTALSKVPCDNCTFSQARKLKFIFNALQGNGRKPYGAPVGQPQLQQSEKLWRQQIESETSHVMANIGAFIERIKQMAPVVREIEVECGENDFDQHPKLDYFRILLSGLLRLAPRIVHRIRKAARAAQLLVDGVSNLVHIDIESKSINPITQLARQSALSLQSLIIETSGGGDVIGLTKDADGNYTEYPRLRVLKLRRGNAAMLECLEMEADSKAIKIFMELGLFTPTSHPKLQYVKFEREGEHGLYPFTTDTELFQILLSVGPSAAVQGLACLDSQSKVSTALSLLGNYPNVQVLCLPSTRLSLWNAITIIKSLPLLSDLHCESLALDPLPGKVIEDELPAYIVSNYLRMGERFRCCHVYCKSGKLIKEVATCVLLLALICPNFDHCDPPMDCFYKLMDRLKETIDLDGFKDHSPRLRRLLFTDQADDWQNVDYLLVEIYK</sequence>
<dbReference type="AlphaFoldDB" id="A0A9W8H2E0"/>
<dbReference type="Proteomes" id="UP001140011">
    <property type="component" value="Unassembled WGS sequence"/>
</dbReference>
<dbReference type="EMBL" id="JANBUH010000115">
    <property type="protein sequence ID" value="KAJ2754460.1"/>
    <property type="molecule type" value="Genomic_DNA"/>
</dbReference>
<dbReference type="OrthoDB" id="5518567at2759"/>
<organism evidence="1 2">
    <name type="scientific">Coemansia pectinata</name>
    <dbReference type="NCBI Taxonomy" id="1052879"/>
    <lineage>
        <taxon>Eukaryota</taxon>
        <taxon>Fungi</taxon>
        <taxon>Fungi incertae sedis</taxon>
        <taxon>Zoopagomycota</taxon>
        <taxon>Kickxellomycotina</taxon>
        <taxon>Kickxellomycetes</taxon>
        <taxon>Kickxellales</taxon>
        <taxon>Kickxellaceae</taxon>
        <taxon>Coemansia</taxon>
    </lineage>
</organism>
<reference evidence="1" key="1">
    <citation type="submission" date="2022-07" db="EMBL/GenBank/DDBJ databases">
        <title>Phylogenomic reconstructions and comparative analyses of Kickxellomycotina fungi.</title>
        <authorList>
            <person name="Reynolds N.K."/>
            <person name="Stajich J.E."/>
            <person name="Barry K."/>
            <person name="Grigoriev I.V."/>
            <person name="Crous P."/>
            <person name="Smith M.E."/>
        </authorList>
    </citation>
    <scope>NUCLEOTIDE SEQUENCE</scope>
    <source>
        <strain evidence="1">BCRC 34297</strain>
    </source>
</reference>
<name>A0A9W8H2E0_9FUNG</name>
<protein>
    <submittedName>
        <fullName evidence="1">Uncharacterized protein</fullName>
    </submittedName>
</protein>
<proteinExistence type="predicted"/>
<comment type="caution">
    <text evidence="1">The sequence shown here is derived from an EMBL/GenBank/DDBJ whole genome shotgun (WGS) entry which is preliminary data.</text>
</comment>
<gene>
    <name evidence="1" type="ORF">GGI19_002390</name>
</gene>
<keyword evidence="2" id="KW-1185">Reference proteome</keyword>